<sequence length="408" mass="47049">MRLVLFCSAASESLIRDGAIVCDNPNQRKRPLSDIRLREAVDNLGGVGAPRDREGCRVLQQLENTYSQVLTIQKCKDVIMRAKTRADDATWDDRDIQATNYIYSAITNRQLEYISELETAYEIIQKVSLFFDDFEKCVNELKQAGAVITEQEKLNYMLKSLPQNYSHIGDLIDVLPEKDRTVDYLKSKIKLKKAEEESNETSHDSSNAFRAETKTASHTKCYNCGKPGHFQKTVPVLYTQRGRGRGYFGSRGRGYSVSRGRDTYNTRNFRGRGNHNNERPRTDHYEQYGNSFHTTIVNNTTTNEKDKTKKREIEWLLDSGCTDHIINTDEYFESCETLKKPVKVKIGDGRILEARKCKLLRCYEPRKLQEAMNCDDANEWKAAMDREMNSLVENKTWTLVDKPTKDKK</sequence>
<proteinExistence type="predicted"/>
<feature type="compositionally biased region" description="Basic and acidic residues" evidence="2">
    <location>
        <begin position="275"/>
        <end position="286"/>
    </location>
</feature>
<feature type="region of interest" description="Disordered" evidence="2">
    <location>
        <begin position="259"/>
        <end position="286"/>
    </location>
</feature>
<evidence type="ECO:0000256" key="2">
    <source>
        <dbReference type="SAM" id="MobiDB-lite"/>
    </source>
</evidence>
<keyword evidence="1" id="KW-0862">Zinc</keyword>
<comment type="caution">
    <text evidence="4">The sequence shown here is derived from an EMBL/GenBank/DDBJ whole genome shotgun (WGS) entry which is preliminary data.</text>
</comment>
<organism evidence="4 5">
    <name type="scientific">Eumeta variegata</name>
    <name type="common">Bagworm moth</name>
    <name type="synonym">Eumeta japonica</name>
    <dbReference type="NCBI Taxonomy" id="151549"/>
    <lineage>
        <taxon>Eukaryota</taxon>
        <taxon>Metazoa</taxon>
        <taxon>Ecdysozoa</taxon>
        <taxon>Arthropoda</taxon>
        <taxon>Hexapoda</taxon>
        <taxon>Insecta</taxon>
        <taxon>Pterygota</taxon>
        <taxon>Neoptera</taxon>
        <taxon>Endopterygota</taxon>
        <taxon>Lepidoptera</taxon>
        <taxon>Glossata</taxon>
        <taxon>Ditrysia</taxon>
        <taxon>Tineoidea</taxon>
        <taxon>Psychidae</taxon>
        <taxon>Oiketicinae</taxon>
        <taxon>Eumeta</taxon>
    </lineage>
</organism>
<keyword evidence="5" id="KW-1185">Reference proteome</keyword>
<evidence type="ECO:0000259" key="3">
    <source>
        <dbReference type="PROSITE" id="PS50158"/>
    </source>
</evidence>
<dbReference type="EMBL" id="BGZK01000662">
    <property type="protein sequence ID" value="GBP55158.1"/>
    <property type="molecule type" value="Genomic_DNA"/>
</dbReference>
<dbReference type="GO" id="GO:0003676">
    <property type="term" value="F:nucleic acid binding"/>
    <property type="evidence" value="ECO:0007669"/>
    <property type="project" value="InterPro"/>
</dbReference>
<dbReference type="Pfam" id="PF00098">
    <property type="entry name" value="zf-CCHC"/>
    <property type="match status" value="1"/>
</dbReference>
<dbReference type="SUPFAM" id="SSF57756">
    <property type="entry name" value="Retrovirus zinc finger-like domains"/>
    <property type="match status" value="1"/>
</dbReference>
<feature type="domain" description="CCHC-type" evidence="3">
    <location>
        <begin position="220"/>
        <end position="235"/>
    </location>
</feature>
<dbReference type="Proteomes" id="UP000299102">
    <property type="component" value="Unassembled WGS sequence"/>
</dbReference>
<dbReference type="AlphaFoldDB" id="A0A4C1WUQ5"/>
<dbReference type="PROSITE" id="PS50158">
    <property type="entry name" value="ZF_CCHC"/>
    <property type="match status" value="1"/>
</dbReference>
<accession>A0A4C1WUQ5</accession>
<dbReference type="OrthoDB" id="7478066at2759"/>
<dbReference type="GO" id="GO:0008270">
    <property type="term" value="F:zinc ion binding"/>
    <property type="evidence" value="ECO:0007669"/>
    <property type="project" value="UniProtKB-KW"/>
</dbReference>
<keyword evidence="1" id="KW-0863">Zinc-finger</keyword>
<evidence type="ECO:0000313" key="4">
    <source>
        <dbReference type="EMBL" id="GBP55158.1"/>
    </source>
</evidence>
<dbReference type="Pfam" id="PF22936">
    <property type="entry name" value="Pol_BBD"/>
    <property type="match status" value="1"/>
</dbReference>
<dbReference type="InterPro" id="IPR036875">
    <property type="entry name" value="Znf_CCHC_sf"/>
</dbReference>
<evidence type="ECO:0000313" key="5">
    <source>
        <dbReference type="Proteomes" id="UP000299102"/>
    </source>
</evidence>
<dbReference type="Pfam" id="PF14223">
    <property type="entry name" value="Retrotran_gag_2"/>
    <property type="match status" value="1"/>
</dbReference>
<dbReference type="InterPro" id="IPR054722">
    <property type="entry name" value="PolX-like_BBD"/>
</dbReference>
<dbReference type="InterPro" id="IPR001878">
    <property type="entry name" value="Znf_CCHC"/>
</dbReference>
<gene>
    <name evidence="4" type="primary">GIP</name>
    <name evidence="4" type="ORF">EVAR_90180_1</name>
</gene>
<name>A0A4C1WUQ5_EUMVA</name>
<protein>
    <submittedName>
        <fullName evidence="4">Copia protein</fullName>
    </submittedName>
</protein>
<keyword evidence="1" id="KW-0479">Metal-binding</keyword>
<evidence type="ECO:0000256" key="1">
    <source>
        <dbReference type="PROSITE-ProRule" id="PRU00047"/>
    </source>
</evidence>
<reference evidence="4 5" key="1">
    <citation type="journal article" date="2019" name="Commun. Biol.">
        <title>The bagworm genome reveals a unique fibroin gene that provides high tensile strength.</title>
        <authorList>
            <person name="Kono N."/>
            <person name="Nakamura H."/>
            <person name="Ohtoshi R."/>
            <person name="Tomita M."/>
            <person name="Numata K."/>
            <person name="Arakawa K."/>
        </authorList>
    </citation>
    <scope>NUCLEOTIDE SEQUENCE [LARGE SCALE GENOMIC DNA]</scope>
</reference>